<comment type="caution">
    <text evidence="2">The sequence shown here is derived from an EMBL/GenBank/DDBJ whole genome shotgun (WGS) entry which is preliminary data.</text>
</comment>
<gene>
    <name evidence="2" type="ORF">ALEPTO_LOCUS6823</name>
</gene>
<dbReference type="OrthoDB" id="10582144at2759"/>
<sequence>MHMISLLAHGMILLVLPPFIKKAIPLFTPPTCEIQENDKYFEECITEINKQLRDCGTLRPDSLEAMCNEYVASILYTALHIIRDDTKKELSMRPQHEIIREKSEISQASEVPFTIEFNNKALDENSEECKTLRNAHAMHQGGSAKIEYHTVSFDKTRMFGWIHQTQAPIHDLQKQVEELRQKAAQQASEA</sequence>
<name>A0A9N9BML6_9GLOM</name>
<reference evidence="2" key="1">
    <citation type="submission" date="2021-06" db="EMBL/GenBank/DDBJ databases">
        <authorList>
            <person name="Kallberg Y."/>
            <person name="Tangrot J."/>
            <person name="Rosling A."/>
        </authorList>
    </citation>
    <scope>NUCLEOTIDE SEQUENCE</scope>
    <source>
        <strain evidence="2">FL130A</strain>
    </source>
</reference>
<dbReference type="AlphaFoldDB" id="A0A9N9BML6"/>
<evidence type="ECO:0000313" key="2">
    <source>
        <dbReference type="EMBL" id="CAG8571247.1"/>
    </source>
</evidence>
<keyword evidence="1" id="KW-0732">Signal</keyword>
<accession>A0A9N9BML6</accession>
<keyword evidence="3" id="KW-1185">Reference proteome</keyword>
<proteinExistence type="predicted"/>
<evidence type="ECO:0000313" key="3">
    <source>
        <dbReference type="Proteomes" id="UP000789508"/>
    </source>
</evidence>
<feature type="chain" id="PRO_5040119683" evidence="1">
    <location>
        <begin position="23"/>
        <end position="190"/>
    </location>
</feature>
<dbReference type="Proteomes" id="UP000789508">
    <property type="component" value="Unassembled WGS sequence"/>
</dbReference>
<feature type="signal peptide" evidence="1">
    <location>
        <begin position="1"/>
        <end position="22"/>
    </location>
</feature>
<evidence type="ECO:0000256" key="1">
    <source>
        <dbReference type="SAM" id="SignalP"/>
    </source>
</evidence>
<dbReference type="EMBL" id="CAJVPS010002553">
    <property type="protein sequence ID" value="CAG8571247.1"/>
    <property type="molecule type" value="Genomic_DNA"/>
</dbReference>
<protein>
    <submittedName>
        <fullName evidence="2">11069_t:CDS:1</fullName>
    </submittedName>
</protein>
<organism evidence="2 3">
    <name type="scientific">Ambispora leptoticha</name>
    <dbReference type="NCBI Taxonomy" id="144679"/>
    <lineage>
        <taxon>Eukaryota</taxon>
        <taxon>Fungi</taxon>
        <taxon>Fungi incertae sedis</taxon>
        <taxon>Mucoromycota</taxon>
        <taxon>Glomeromycotina</taxon>
        <taxon>Glomeromycetes</taxon>
        <taxon>Archaeosporales</taxon>
        <taxon>Ambisporaceae</taxon>
        <taxon>Ambispora</taxon>
    </lineage>
</organism>